<reference evidence="9 10" key="1">
    <citation type="submission" date="2019-01" db="EMBL/GenBank/DDBJ databases">
        <title>Vibrio BEI176 sp. nov, a marine bacterium isolated from China: eastern marignal seas.</title>
        <authorList>
            <person name="Li B."/>
        </authorList>
    </citation>
    <scope>NUCLEOTIDE SEQUENCE [LARGE SCALE GENOMIC DNA]</scope>
    <source>
        <strain evidence="9 10">BEI176</strain>
    </source>
</reference>
<evidence type="ECO:0000256" key="6">
    <source>
        <dbReference type="RuleBase" id="RU000553"/>
    </source>
</evidence>
<evidence type="ECO:0000256" key="5">
    <source>
        <dbReference type="PROSITE-ProRule" id="PRU00520"/>
    </source>
</evidence>
<dbReference type="InterPro" id="IPR036046">
    <property type="entry name" value="Acylphosphatase-like_dom_sf"/>
</dbReference>
<evidence type="ECO:0000256" key="4">
    <source>
        <dbReference type="ARBA" id="ARBA00047645"/>
    </source>
</evidence>
<protein>
    <recommendedName>
        <fullName evidence="3 5">Acylphosphatase</fullName>
        <ecNumber evidence="2 5">3.6.1.7</ecNumber>
    </recommendedName>
</protein>
<dbReference type="InterPro" id="IPR017968">
    <property type="entry name" value="Acylphosphatase_CS"/>
</dbReference>
<name>A0A4Y8W8Y4_9VIBR</name>
<feature type="active site" evidence="5">
    <location>
        <position position="20"/>
    </location>
</feature>
<dbReference type="AlphaFoldDB" id="A0A4Y8W8Y4"/>
<evidence type="ECO:0000313" key="9">
    <source>
        <dbReference type="EMBL" id="TFH89402.1"/>
    </source>
</evidence>
<dbReference type="EMBL" id="SATR01000071">
    <property type="protein sequence ID" value="TFH89402.1"/>
    <property type="molecule type" value="Genomic_DNA"/>
</dbReference>
<dbReference type="PANTHER" id="PTHR47268:SF4">
    <property type="entry name" value="ACYLPHOSPHATASE"/>
    <property type="match status" value="1"/>
</dbReference>
<comment type="catalytic activity">
    <reaction evidence="4 5 6">
        <text>an acyl phosphate + H2O = a carboxylate + phosphate + H(+)</text>
        <dbReference type="Rhea" id="RHEA:14965"/>
        <dbReference type="ChEBI" id="CHEBI:15377"/>
        <dbReference type="ChEBI" id="CHEBI:15378"/>
        <dbReference type="ChEBI" id="CHEBI:29067"/>
        <dbReference type="ChEBI" id="CHEBI:43474"/>
        <dbReference type="ChEBI" id="CHEBI:59918"/>
        <dbReference type="EC" id="3.6.1.7"/>
    </reaction>
</comment>
<dbReference type="Proteomes" id="UP000297753">
    <property type="component" value="Unassembled WGS sequence"/>
</dbReference>
<dbReference type="PROSITE" id="PS51160">
    <property type="entry name" value="ACYLPHOSPHATASE_3"/>
    <property type="match status" value="1"/>
</dbReference>
<dbReference type="RefSeq" id="WP_134837431.1">
    <property type="nucleotide sequence ID" value="NZ_SATR01000071.1"/>
</dbReference>
<dbReference type="PROSITE" id="PS00150">
    <property type="entry name" value="ACYLPHOSPHATASE_1"/>
    <property type="match status" value="1"/>
</dbReference>
<proteinExistence type="inferred from homology"/>
<comment type="similarity">
    <text evidence="1 7">Belongs to the acylphosphatase family.</text>
</comment>
<dbReference type="OrthoDB" id="5295388at2"/>
<dbReference type="Gene3D" id="3.30.70.100">
    <property type="match status" value="1"/>
</dbReference>
<sequence length="90" mass="10072">MQESCERFTVSGLVQGVGFRYSTSYEGQRLGVTGYAKNLYNGDVEVVVCGLPEQIEAMALWLKHGPKTSRVESVVRELIPFKPFKGFKIL</sequence>
<dbReference type="EC" id="3.6.1.7" evidence="2 5"/>
<organism evidence="9 10">
    <name type="scientific">Vibrio ouci</name>
    <dbReference type="NCBI Taxonomy" id="2499078"/>
    <lineage>
        <taxon>Bacteria</taxon>
        <taxon>Pseudomonadati</taxon>
        <taxon>Pseudomonadota</taxon>
        <taxon>Gammaproteobacteria</taxon>
        <taxon>Vibrionales</taxon>
        <taxon>Vibrionaceae</taxon>
        <taxon>Vibrio</taxon>
    </lineage>
</organism>
<dbReference type="InterPro" id="IPR020456">
    <property type="entry name" value="Acylphosphatase"/>
</dbReference>
<keyword evidence="10" id="KW-1185">Reference proteome</keyword>
<dbReference type="InterPro" id="IPR001792">
    <property type="entry name" value="Acylphosphatase-like_dom"/>
</dbReference>
<keyword evidence="5 6" id="KW-0378">Hydrolase</keyword>
<dbReference type="GO" id="GO:0003998">
    <property type="term" value="F:acylphosphatase activity"/>
    <property type="evidence" value="ECO:0007669"/>
    <property type="project" value="UniProtKB-EC"/>
</dbReference>
<evidence type="ECO:0000256" key="2">
    <source>
        <dbReference type="ARBA" id="ARBA00012150"/>
    </source>
</evidence>
<evidence type="ECO:0000256" key="7">
    <source>
        <dbReference type="RuleBase" id="RU004168"/>
    </source>
</evidence>
<evidence type="ECO:0000256" key="3">
    <source>
        <dbReference type="ARBA" id="ARBA00015991"/>
    </source>
</evidence>
<accession>A0A4Y8W8Y4</accession>
<dbReference type="PANTHER" id="PTHR47268">
    <property type="entry name" value="ACYLPHOSPHATASE"/>
    <property type="match status" value="1"/>
</dbReference>
<evidence type="ECO:0000313" key="10">
    <source>
        <dbReference type="Proteomes" id="UP000297753"/>
    </source>
</evidence>
<comment type="caution">
    <text evidence="9">The sequence shown here is derived from an EMBL/GenBank/DDBJ whole genome shotgun (WGS) entry which is preliminary data.</text>
</comment>
<gene>
    <name evidence="9" type="ORF">ELS82_22445</name>
</gene>
<dbReference type="SUPFAM" id="SSF54975">
    <property type="entry name" value="Acylphosphatase/BLUF domain-like"/>
    <property type="match status" value="1"/>
</dbReference>
<feature type="active site" evidence="5">
    <location>
        <position position="38"/>
    </location>
</feature>
<feature type="domain" description="Acylphosphatase-like" evidence="8">
    <location>
        <begin position="5"/>
        <end position="90"/>
    </location>
</feature>
<evidence type="ECO:0000256" key="1">
    <source>
        <dbReference type="ARBA" id="ARBA00005614"/>
    </source>
</evidence>
<dbReference type="Pfam" id="PF00708">
    <property type="entry name" value="Acylphosphatase"/>
    <property type="match status" value="1"/>
</dbReference>
<dbReference type="NCBIfam" id="NF011000">
    <property type="entry name" value="PRK14426.1"/>
    <property type="match status" value="1"/>
</dbReference>
<dbReference type="PROSITE" id="PS00151">
    <property type="entry name" value="ACYLPHOSPHATASE_2"/>
    <property type="match status" value="1"/>
</dbReference>
<evidence type="ECO:0000259" key="8">
    <source>
        <dbReference type="PROSITE" id="PS51160"/>
    </source>
</evidence>